<keyword evidence="2" id="KW-1133">Transmembrane helix</keyword>
<feature type="transmembrane region" description="Helical" evidence="2">
    <location>
        <begin position="45"/>
        <end position="72"/>
    </location>
</feature>
<reference evidence="3" key="2">
    <citation type="journal article" date="2022" name="Microb. Genom.">
        <title>A chromosome-scale genome assembly of the tomato pathogen Cladosporium fulvum reveals a compartmentalized genome architecture and the presence of a dispensable chromosome.</title>
        <authorList>
            <person name="Zaccaron A.Z."/>
            <person name="Chen L.H."/>
            <person name="Samaras A."/>
            <person name="Stergiopoulos I."/>
        </authorList>
    </citation>
    <scope>NUCLEOTIDE SEQUENCE</scope>
    <source>
        <strain evidence="3">Race5_Kim</strain>
    </source>
</reference>
<evidence type="ECO:0000256" key="1">
    <source>
        <dbReference type="SAM" id="MobiDB-lite"/>
    </source>
</evidence>
<accession>A0A9Q8PDT3</accession>
<dbReference type="KEGG" id="ffu:CLAFUR5_11538"/>
<dbReference type="EMBL" id="CP090170">
    <property type="protein sequence ID" value="UJO20572.1"/>
    <property type="molecule type" value="Genomic_DNA"/>
</dbReference>
<dbReference type="Proteomes" id="UP000756132">
    <property type="component" value="Chromosome 8"/>
</dbReference>
<keyword evidence="4" id="KW-1185">Reference proteome</keyword>
<feature type="region of interest" description="Disordered" evidence="1">
    <location>
        <begin position="138"/>
        <end position="157"/>
    </location>
</feature>
<gene>
    <name evidence="3" type="ORF">CLAFUR5_11538</name>
</gene>
<sequence>MSTKSVVSDSDRMLRNVTIWMWLPAFPFLLAHGIMTNQLRPVLGIIPVTFSAISGLVHVSGRASLLHAFFVFRETFRINWRYCPHCHMDLNINVYTHEDKAMFQDSSNGKESYGPVTFVDQEHDNSSASSSKMTIVASASQYKQPRPSTDDETARLV</sequence>
<dbReference type="RefSeq" id="XP_047764938.1">
    <property type="nucleotide sequence ID" value="XM_047910686.1"/>
</dbReference>
<protein>
    <submittedName>
        <fullName evidence="3">Uncharacterized protein</fullName>
    </submittedName>
</protein>
<keyword evidence="2" id="KW-0472">Membrane</keyword>
<proteinExistence type="predicted"/>
<feature type="compositionally biased region" description="Basic and acidic residues" evidence="1">
    <location>
        <begin position="148"/>
        <end position="157"/>
    </location>
</feature>
<feature type="transmembrane region" description="Helical" evidence="2">
    <location>
        <begin position="20"/>
        <end position="39"/>
    </location>
</feature>
<evidence type="ECO:0000313" key="3">
    <source>
        <dbReference type="EMBL" id="UJO20572.1"/>
    </source>
</evidence>
<organism evidence="3 4">
    <name type="scientific">Passalora fulva</name>
    <name type="common">Tomato leaf mold</name>
    <name type="synonym">Cladosporium fulvum</name>
    <dbReference type="NCBI Taxonomy" id="5499"/>
    <lineage>
        <taxon>Eukaryota</taxon>
        <taxon>Fungi</taxon>
        <taxon>Dikarya</taxon>
        <taxon>Ascomycota</taxon>
        <taxon>Pezizomycotina</taxon>
        <taxon>Dothideomycetes</taxon>
        <taxon>Dothideomycetidae</taxon>
        <taxon>Mycosphaerellales</taxon>
        <taxon>Mycosphaerellaceae</taxon>
        <taxon>Fulvia</taxon>
    </lineage>
</organism>
<dbReference type="AlphaFoldDB" id="A0A9Q8PDT3"/>
<dbReference type="OrthoDB" id="5241710at2759"/>
<dbReference type="GeneID" id="71991416"/>
<reference evidence="3" key="1">
    <citation type="submission" date="2021-12" db="EMBL/GenBank/DDBJ databases">
        <authorList>
            <person name="Zaccaron A."/>
            <person name="Stergiopoulos I."/>
        </authorList>
    </citation>
    <scope>NUCLEOTIDE SEQUENCE</scope>
    <source>
        <strain evidence="3">Race5_Kim</strain>
    </source>
</reference>
<keyword evidence="2" id="KW-0812">Transmembrane</keyword>
<name>A0A9Q8PDT3_PASFU</name>
<evidence type="ECO:0000256" key="2">
    <source>
        <dbReference type="SAM" id="Phobius"/>
    </source>
</evidence>
<evidence type="ECO:0000313" key="4">
    <source>
        <dbReference type="Proteomes" id="UP000756132"/>
    </source>
</evidence>
<feature type="compositionally biased region" description="Polar residues" evidence="1">
    <location>
        <begin position="138"/>
        <end position="147"/>
    </location>
</feature>